<dbReference type="EMBL" id="PNBA02000005">
    <property type="protein sequence ID" value="KAG6425200.1"/>
    <property type="molecule type" value="Genomic_DNA"/>
</dbReference>
<feature type="domain" description="AP2/ERF" evidence="8">
    <location>
        <begin position="12"/>
        <end position="69"/>
    </location>
</feature>
<dbReference type="PROSITE" id="PS51032">
    <property type="entry name" value="AP2_ERF"/>
    <property type="match status" value="1"/>
</dbReference>
<dbReference type="OrthoDB" id="688329at2759"/>
<sequence length="164" mass="18544">MENDHNQEEAETFIGIRKRKWGKWVSEIREPGKKTRVWLGSYEKPEMAAAAYDAAAFHLRGPAARLNFPRLAGLLPKPASDNAADVQAAAQEAAMQIAGRRAAEAGRVGLSASQIEAINEMPLDSPKLWMQGMEMGVQDYFVYNHHQHMELNHHDQLDYYPIWD</sequence>
<keyword evidence="10" id="KW-1185">Reference proteome</keyword>
<dbReference type="GO" id="GO:0005634">
    <property type="term" value="C:nucleus"/>
    <property type="evidence" value="ECO:0007669"/>
    <property type="project" value="UniProtKB-SubCell"/>
</dbReference>
<dbReference type="CDD" id="cd00018">
    <property type="entry name" value="AP2"/>
    <property type="match status" value="1"/>
</dbReference>
<dbReference type="PANTHER" id="PTHR31985:SF111">
    <property type="entry name" value="ETHYLENE-RESPONSIVE TRANSCRIPTION FACTOR ERF021"/>
    <property type="match status" value="1"/>
</dbReference>
<evidence type="ECO:0000256" key="7">
    <source>
        <dbReference type="ARBA" id="ARBA00024343"/>
    </source>
</evidence>
<keyword evidence="6" id="KW-0539">Nucleus</keyword>
<dbReference type="FunFam" id="3.30.730.10:FF:000001">
    <property type="entry name" value="Ethylene-responsive transcription factor 2"/>
    <property type="match status" value="1"/>
</dbReference>
<evidence type="ECO:0000313" key="10">
    <source>
        <dbReference type="Proteomes" id="UP000298416"/>
    </source>
</evidence>
<comment type="similarity">
    <text evidence="7">Belongs to the AP2/ERF transcription factor family. ERF subfamily.</text>
</comment>
<gene>
    <name evidence="9" type="ORF">SASPL_115626</name>
</gene>
<evidence type="ECO:0000259" key="8">
    <source>
        <dbReference type="PROSITE" id="PS51032"/>
    </source>
</evidence>
<dbReference type="AlphaFoldDB" id="A0A8X8Y437"/>
<evidence type="ECO:0000256" key="5">
    <source>
        <dbReference type="ARBA" id="ARBA00023163"/>
    </source>
</evidence>
<keyword evidence="5" id="KW-0804">Transcription</keyword>
<name>A0A8X8Y437_SALSN</name>
<dbReference type="InterPro" id="IPR001471">
    <property type="entry name" value="AP2/ERF_dom"/>
</dbReference>
<evidence type="ECO:0000256" key="4">
    <source>
        <dbReference type="ARBA" id="ARBA00023125"/>
    </source>
</evidence>
<accession>A0A8X8Y437</accession>
<comment type="subcellular location">
    <subcellularLocation>
        <location evidence="1">Nucleus</location>
    </subcellularLocation>
</comment>
<evidence type="ECO:0000256" key="2">
    <source>
        <dbReference type="ARBA" id="ARBA00022821"/>
    </source>
</evidence>
<dbReference type="Pfam" id="PF00847">
    <property type="entry name" value="AP2"/>
    <property type="match status" value="1"/>
</dbReference>
<keyword evidence="2" id="KW-0611">Plant defense</keyword>
<dbReference type="GO" id="GO:0003700">
    <property type="term" value="F:DNA-binding transcription factor activity"/>
    <property type="evidence" value="ECO:0007669"/>
    <property type="project" value="InterPro"/>
</dbReference>
<reference evidence="9" key="1">
    <citation type="submission" date="2018-01" db="EMBL/GenBank/DDBJ databases">
        <authorList>
            <person name="Mao J.F."/>
        </authorList>
    </citation>
    <scope>NUCLEOTIDE SEQUENCE</scope>
    <source>
        <strain evidence="9">Huo1</strain>
        <tissue evidence="9">Leaf</tissue>
    </source>
</reference>
<keyword evidence="4" id="KW-0238">DNA-binding</keyword>
<evidence type="ECO:0000256" key="6">
    <source>
        <dbReference type="ARBA" id="ARBA00023242"/>
    </source>
</evidence>
<dbReference type="GO" id="GO:0006952">
    <property type="term" value="P:defense response"/>
    <property type="evidence" value="ECO:0007669"/>
    <property type="project" value="UniProtKB-KW"/>
</dbReference>
<evidence type="ECO:0000256" key="3">
    <source>
        <dbReference type="ARBA" id="ARBA00023015"/>
    </source>
</evidence>
<organism evidence="9">
    <name type="scientific">Salvia splendens</name>
    <name type="common">Scarlet sage</name>
    <dbReference type="NCBI Taxonomy" id="180675"/>
    <lineage>
        <taxon>Eukaryota</taxon>
        <taxon>Viridiplantae</taxon>
        <taxon>Streptophyta</taxon>
        <taxon>Embryophyta</taxon>
        <taxon>Tracheophyta</taxon>
        <taxon>Spermatophyta</taxon>
        <taxon>Magnoliopsida</taxon>
        <taxon>eudicotyledons</taxon>
        <taxon>Gunneridae</taxon>
        <taxon>Pentapetalae</taxon>
        <taxon>asterids</taxon>
        <taxon>lamiids</taxon>
        <taxon>Lamiales</taxon>
        <taxon>Lamiaceae</taxon>
        <taxon>Nepetoideae</taxon>
        <taxon>Mentheae</taxon>
        <taxon>Salviinae</taxon>
        <taxon>Salvia</taxon>
        <taxon>Salvia subgen. Calosphace</taxon>
        <taxon>core Calosphace</taxon>
    </lineage>
</organism>
<comment type="caution">
    <text evidence="9">The sequence shown here is derived from an EMBL/GenBank/DDBJ whole genome shotgun (WGS) entry which is preliminary data.</text>
</comment>
<protein>
    <recommendedName>
        <fullName evidence="8">AP2/ERF domain-containing protein</fullName>
    </recommendedName>
</protein>
<evidence type="ECO:0000256" key="1">
    <source>
        <dbReference type="ARBA" id="ARBA00004123"/>
    </source>
</evidence>
<reference evidence="9" key="2">
    <citation type="submission" date="2020-08" db="EMBL/GenBank/DDBJ databases">
        <title>Plant Genome Project.</title>
        <authorList>
            <person name="Zhang R.-G."/>
        </authorList>
    </citation>
    <scope>NUCLEOTIDE SEQUENCE</scope>
    <source>
        <strain evidence="9">Huo1</strain>
        <tissue evidence="9">Leaf</tissue>
    </source>
</reference>
<proteinExistence type="inferred from homology"/>
<dbReference type="GO" id="GO:0003677">
    <property type="term" value="F:DNA binding"/>
    <property type="evidence" value="ECO:0007669"/>
    <property type="project" value="UniProtKB-KW"/>
</dbReference>
<dbReference type="SMART" id="SM00380">
    <property type="entry name" value="AP2"/>
    <property type="match status" value="1"/>
</dbReference>
<dbReference type="Proteomes" id="UP000298416">
    <property type="component" value="Unassembled WGS sequence"/>
</dbReference>
<evidence type="ECO:0000313" key="9">
    <source>
        <dbReference type="EMBL" id="KAG6425200.1"/>
    </source>
</evidence>
<dbReference type="PANTHER" id="PTHR31985">
    <property type="entry name" value="ETHYLENE-RESPONSIVE TRANSCRIPTION FACTOR ERF042-RELATED"/>
    <property type="match status" value="1"/>
</dbReference>
<dbReference type="InterPro" id="IPR051032">
    <property type="entry name" value="AP2/ERF_TF_ERF_subfamily"/>
</dbReference>
<keyword evidence="3" id="KW-0805">Transcription regulation</keyword>